<feature type="non-terminal residue" evidence="1">
    <location>
        <position position="1"/>
    </location>
</feature>
<keyword evidence="1" id="KW-0378">Hydrolase</keyword>
<gene>
    <name evidence="1" type="ORF">FHX71_003446</name>
</gene>
<proteinExistence type="predicted"/>
<name>A0A7W3PFE6_9MICO</name>
<dbReference type="AlphaFoldDB" id="A0A7W3PFE6"/>
<dbReference type="Gene3D" id="3.90.1720.10">
    <property type="entry name" value="endopeptidase domain like (from Nostoc punctiforme)"/>
    <property type="match status" value="1"/>
</dbReference>
<keyword evidence="2" id="KW-1185">Reference proteome</keyword>
<comment type="caution">
    <text evidence="1">The sequence shown here is derived from an EMBL/GenBank/DDBJ whole genome shotgun (WGS) entry which is preliminary data.</text>
</comment>
<reference evidence="1 2" key="1">
    <citation type="submission" date="2020-07" db="EMBL/GenBank/DDBJ databases">
        <title>Sequencing the genomes of 1000 actinobacteria strains.</title>
        <authorList>
            <person name="Klenk H.-P."/>
        </authorList>
    </citation>
    <scope>NUCLEOTIDE SEQUENCE [LARGE SCALE GENOMIC DNA]</scope>
    <source>
        <strain evidence="1 2">DSM 44121</strain>
    </source>
</reference>
<dbReference type="Proteomes" id="UP000540568">
    <property type="component" value="Unassembled WGS sequence"/>
</dbReference>
<evidence type="ECO:0000313" key="2">
    <source>
        <dbReference type="Proteomes" id="UP000540568"/>
    </source>
</evidence>
<sequence>YHVAIYLGNGQMVEAAPPRNSTSVHVTNVYGGDFGIRVNM</sequence>
<evidence type="ECO:0000313" key="1">
    <source>
        <dbReference type="EMBL" id="MBA8809504.1"/>
    </source>
</evidence>
<organism evidence="1 2">
    <name type="scientific">Promicromonospora sukumoe</name>
    <dbReference type="NCBI Taxonomy" id="88382"/>
    <lineage>
        <taxon>Bacteria</taxon>
        <taxon>Bacillati</taxon>
        <taxon>Actinomycetota</taxon>
        <taxon>Actinomycetes</taxon>
        <taxon>Micrococcales</taxon>
        <taxon>Promicromonosporaceae</taxon>
        <taxon>Promicromonospora</taxon>
    </lineage>
</organism>
<dbReference type="EMBL" id="JACGWV010000001">
    <property type="protein sequence ID" value="MBA8809504.1"/>
    <property type="molecule type" value="Genomic_DNA"/>
</dbReference>
<dbReference type="GO" id="GO:0016787">
    <property type="term" value="F:hydrolase activity"/>
    <property type="evidence" value="ECO:0007669"/>
    <property type="project" value="UniProtKB-KW"/>
</dbReference>
<protein>
    <submittedName>
        <fullName evidence="1">Cell wall-associated NlpC family hydrolase</fullName>
    </submittedName>
</protein>
<accession>A0A7W3PFE6</accession>